<dbReference type="RefSeq" id="WP_186872748.1">
    <property type="nucleotide sequence ID" value="NZ_JACOOR010000001.1"/>
</dbReference>
<dbReference type="InterPro" id="IPR050612">
    <property type="entry name" value="Prok_Mopterin_Oxidored"/>
</dbReference>
<evidence type="ECO:0000256" key="4">
    <source>
        <dbReference type="ARBA" id="ARBA00023014"/>
    </source>
</evidence>
<evidence type="ECO:0000256" key="1">
    <source>
        <dbReference type="ARBA" id="ARBA00010312"/>
    </source>
</evidence>
<dbReference type="InterPro" id="IPR006656">
    <property type="entry name" value="Mopterin_OxRdtase"/>
</dbReference>
<keyword evidence="7" id="KW-1185">Reference proteome</keyword>
<name>A0A923L9U8_9FIRM</name>
<dbReference type="PANTHER" id="PTHR43742">
    <property type="entry name" value="TRIMETHYLAMINE-N-OXIDE REDUCTASE"/>
    <property type="match status" value="1"/>
</dbReference>
<comment type="caution">
    <text evidence="6">The sequence shown here is derived from an EMBL/GenBank/DDBJ whole genome shotgun (WGS) entry which is preliminary data.</text>
</comment>
<dbReference type="Gene3D" id="3.40.50.740">
    <property type="match status" value="1"/>
</dbReference>
<dbReference type="GO" id="GO:0016491">
    <property type="term" value="F:oxidoreductase activity"/>
    <property type="evidence" value="ECO:0007669"/>
    <property type="project" value="InterPro"/>
</dbReference>
<dbReference type="AlphaFoldDB" id="A0A923L9U8"/>
<evidence type="ECO:0000256" key="3">
    <source>
        <dbReference type="ARBA" id="ARBA00023004"/>
    </source>
</evidence>
<evidence type="ECO:0000313" key="6">
    <source>
        <dbReference type="EMBL" id="MBC5658549.1"/>
    </source>
</evidence>
<dbReference type="Pfam" id="PF01568">
    <property type="entry name" value="Molydop_binding"/>
    <property type="match status" value="1"/>
</dbReference>
<evidence type="ECO:0000259" key="5">
    <source>
        <dbReference type="PROSITE" id="PS51669"/>
    </source>
</evidence>
<feature type="domain" description="4Fe-4S Mo/W bis-MGD-type" evidence="5">
    <location>
        <begin position="1"/>
        <end position="59"/>
    </location>
</feature>
<dbReference type="Gene3D" id="3.40.228.10">
    <property type="entry name" value="Dimethylsulfoxide Reductase, domain 2"/>
    <property type="match status" value="1"/>
</dbReference>
<keyword evidence="4" id="KW-0411">Iron-sulfur</keyword>
<dbReference type="InterPro" id="IPR009010">
    <property type="entry name" value="Asp_de-COase-like_dom_sf"/>
</dbReference>
<dbReference type="SUPFAM" id="SSF53706">
    <property type="entry name" value="Formate dehydrogenase/DMSO reductase, domains 1-3"/>
    <property type="match status" value="1"/>
</dbReference>
<organism evidence="6 7">
    <name type="scientific">Anaerosacchariphilus hominis</name>
    <dbReference type="NCBI Taxonomy" id="2763017"/>
    <lineage>
        <taxon>Bacteria</taxon>
        <taxon>Bacillati</taxon>
        <taxon>Bacillota</taxon>
        <taxon>Clostridia</taxon>
        <taxon>Lachnospirales</taxon>
        <taxon>Lachnospiraceae</taxon>
        <taxon>Anaerosacchariphilus</taxon>
    </lineage>
</organism>
<dbReference type="Proteomes" id="UP000649345">
    <property type="component" value="Unassembled WGS sequence"/>
</dbReference>
<dbReference type="GO" id="GO:0043546">
    <property type="term" value="F:molybdopterin cofactor binding"/>
    <property type="evidence" value="ECO:0007669"/>
    <property type="project" value="InterPro"/>
</dbReference>
<dbReference type="EMBL" id="JACOOR010000001">
    <property type="protein sequence ID" value="MBC5658549.1"/>
    <property type="molecule type" value="Genomic_DNA"/>
</dbReference>
<proteinExistence type="inferred from homology"/>
<dbReference type="SUPFAM" id="SSF50692">
    <property type="entry name" value="ADC-like"/>
    <property type="match status" value="1"/>
</dbReference>
<accession>A0A923L9U8</accession>
<keyword evidence="2" id="KW-0479">Metal-binding</keyword>
<keyword evidence="3" id="KW-0408">Iron</keyword>
<evidence type="ECO:0000313" key="7">
    <source>
        <dbReference type="Proteomes" id="UP000649345"/>
    </source>
</evidence>
<sequence length="697" mass="77581">MERKRTICDICCPSFHCGIDAYVRDGQIEKIEGTAEHPQNHGLLCAKGLAARQYVYRKDRIRTPLLRVGERGSGEFRPISWEEAYKRIAERLLAIREESGPEAVVFFSGYTKWYRPWLHRLANQFGTPNYMTESGSCMFSTFLQWLTATGNVMSSPDVDRAGIFLGWAYNPYYSRNLAAAGVEEAKKRGMKVIIVDSRITPASLRLADLHLRPRPGTDGALALGLACELIKNGWYDREYVSKYVYGFAEYAAYVKEFTPERVELLTGVSAEQVRTAAKLIGHNLPLAINESAAPIAHHRNGFQNYRAIMALSAITGSFDRTGGQIPVQFSYNYQAAGFATREKEFVGKVKTRPGYPPVGGEKYPLWHAMIDEAQFTDLARQIREKKPYPLRAVVGFGLNHRIAPGSDRLAEALKTVDFLVDVDLFLTDTAKLCDIVLPTCTSFERSELKAWGGGYLTVTQPVIEPLYQSKPDIQIICDLARGMGLADRLLTAGPEACIRYLISDLPVSYEELQASELPVKVPGARGREPGRMLAQGFPTASGKFELYSLEIGKIREQYPDCGLDCLPVYREPICAAEQEKYPFTLCSGPRIPGAIHSRLHSVPWARSLRPDATADLNPADAETLDLQQGDEVEVYTDFGCISLKANLTYMADPGTVYIYHGYPEADVNTLLDPKNVDPYSGFPAFRSSRAGVRKKVG</sequence>
<dbReference type="PANTHER" id="PTHR43742:SF6">
    <property type="entry name" value="OXIDOREDUCTASE YYAE-RELATED"/>
    <property type="match status" value="1"/>
</dbReference>
<dbReference type="Gene3D" id="2.40.40.20">
    <property type="match status" value="1"/>
</dbReference>
<dbReference type="SMART" id="SM00926">
    <property type="entry name" value="Molybdop_Fe4S4"/>
    <property type="match status" value="1"/>
</dbReference>
<dbReference type="Pfam" id="PF04879">
    <property type="entry name" value="Molybdop_Fe4S4"/>
    <property type="match status" value="1"/>
</dbReference>
<dbReference type="Gene3D" id="2.20.25.90">
    <property type="entry name" value="ADC-like domains"/>
    <property type="match status" value="1"/>
</dbReference>
<comment type="similarity">
    <text evidence="1">Belongs to the prokaryotic molybdopterin-containing oxidoreductase family.</text>
</comment>
<protein>
    <submittedName>
        <fullName evidence="6">Molybdopterin-dependent oxidoreductase</fullName>
    </submittedName>
</protein>
<dbReference type="PROSITE" id="PS51669">
    <property type="entry name" value="4FE4S_MOW_BIS_MGD"/>
    <property type="match status" value="1"/>
</dbReference>
<reference evidence="6" key="1">
    <citation type="submission" date="2020-08" db="EMBL/GenBank/DDBJ databases">
        <title>Genome public.</title>
        <authorList>
            <person name="Liu C."/>
            <person name="Sun Q."/>
        </authorList>
    </citation>
    <scope>NUCLEOTIDE SEQUENCE</scope>
    <source>
        <strain evidence="6">NSJ-68</strain>
    </source>
</reference>
<dbReference type="GO" id="GO:0051536">
    <property type="term" value="F:iron-sulfur cluster binding"/>
    <property type="evidence" value="ECO:0007669"/>
    <property type="project" value="UniProtKB-KW"/>
</dbReference>
<dbReference type="Pfam" id="PF00384">
    <property type="entry name" value="Molybdopterin"/>
    <property type="match status" value="1"/>
</dbReference>
<dbReference type="GO" id="GO:0046872">
    <property type="term" value="F:metal ion binding"/>
    <property type="evidence" value="ECO:0007669"/>
    <property type="project" value="UniProtKB-KW"/>
</dbReference>
<dbReference type="InterPro" id="IPR006657">
    <property type="entry name" value="MoPterin_dinucl-bd_dom"/>
</dbReference>
<gene>
    <name evidence="6" type="ORF">H8S44_01950</name>
</gene>
<evidence type="ECO:0000256" key="2">
    <source>
        <dbReference type="ARBA" id="ARBA00022723"/>
    </source>
</evidence>
<dbReference type="InterPro" id="IPR006963">
    <property type="entry name" value="Mopterin_OxRdtase_4Fe-4S_dom"/>
</dbReference>